<dbReference type="InterPro" id="IPR021109">
    <property type="entry name" value="Peptidase_aspartic_dom_sf"/>
</dbReference>
<dbReference type="InterPro" id="IPR001969">
    <property type="entry name" value="Aspartic_peptidase_AS"/>
</dbReference>
<keyword evidence="1" id="KW-1133">Transmembrane helix</keyword>
<dbReference type="InterPro" id="IPR034122">
    <property type="entry name" value="Retropepsin-like_bacterial"/>
</dbReference>
<reference evidence="2 3" key="1">
    <citation type="submission" date="2023-07" db="EMBL/GenBank/DDBJ databases">
        <title>Sorghum-associated microbial communities from plants grown in Nebraska, USA.</title>
        <authorList>
            <person name="Schachtman D."/>
        </authorList>
    </citation>
    <scope>NUCLEOTIDE SEQUENCE [LARGE SCALE GENOMIC DNA]</scope>
    <source>
        <strain evidence="2 3">4249</strain>
    </source>
</reference>
<dbReference type="GO" id="GO:0006508">
    <property type="term" value="P:proteolysis"/>
    <property type="evidence" value="ECO:0007669"/>
    <property type="project" value="UniProtKB-KW"/>
</dbReference>
<accession>A0ABU1WNE9</accession>
<dbReference type="RefSeq" id="WP_310316257.1">
    <property type="nucleotide sequence ID" value="NZ_JAVDWU010000004.1"/>
</dbReference>
<dbReference type="SUPFAM" id="SSF50630">
    <property type="entry name" value="Acid proteases"/>
    <property type="match status" value="1"/>
</dbReference>
<dbReference type="Gene3D" id="2.40.70.10">
    <property type="entry name" value="Acid Proteases"/>
    <property type="match status" value="1"/>
</dbReference>
<keyword evidence="2" id="KW-0378">Hydrolase</keyword>
<keyword evidence="3" id="KW-1185">Reference proteome</keyword>
<protein>
    <submittedName>
        <fullName evidence="2">Aspartyl protease family protein</fullName>
    </submittedName>
</protein>
<keyword evidence="1" id="KW-0812">Transmembrane</keyword>
<feature type="transmembrane region" description="Helical" evidence="1">
    <location>
        <begin position="20"/>
        <end position="39"/>
    </location>
</feature>
<evidence type="ECO:0000313" key="2">
    <source>
        <dbReference type="EMBL" id="MDR7150579.1"/>
    </source>
</evidence>
<proteinExistence type="predicted"/>
<dbReference type="InterPro" id="IPR011969">
    <property type="entry name" value="Clan_AA_Asp_peptidase_C"/>
</dbReference>
<dbReference type="CDD" id="cd05483">
    <property type="entry name" value="retropepsin_like_bacteria"/>
    <property type="match status" value="1"/>
</dbReference>
<dbReference type="GO" id="GO:0008233">
    <property type="term" value="F:peptidase activity"/>
    <property type="evidence" value="ECO:0007669"/>
    <property type="project" value="UniProtKB-KW"/>
</dbReference>
<dbReference type="EMBL" id="JAVDWU010000004">
    <property type="protein sequence ID" value="MDR7150579.1"/>
    <property type="molecule type" value="Genomic_DNA"/>
</dbReference>
<comment type="caution">
    <text evidence="2">The sequence shown here is derived from an EMBL/GenBank/DDBJ whole genome shotgun (WGS) entry which is preliminary data.</text>
</comment>
<evidence type="ECO:0000256" key="1">
    <source>
        <dbReference type="SAM" id="Phobius"/>
    </source>
</evidence>
<dbReference type="PROSITE" id="PS00141">
    <property type="entry name" value="ASP_PROTEASE"/>
    <property type="match status" value="1"/>
</dbReference>
<dbReference type="Proteomes" id="UP001265700">
    <property type="component" value="Unassembled WGS sequence"/>
</dbReference>
<name>A0ABU1WNE9_9BURK</name>
<keyword evidence="1" id="KW-0472">Membrane</keyword>
<evidence type="ECO:0000313" key="3">
    <source>
        <dbReference type="Proteomes" id="UP001265700"/>
    </source>
</evidence>
<gene>
    <name evidence="2" type="ORF">J2W49_002537</name>
</gene>
<dbReference type="Pfam" id="PF13975">
    <property type="entry name" value="gag-asp_proteas"/>
    <property type="match status" value="1"/>
</dbReference>
<sequence length="175" mass="18626">MSVPETDDSVLRTTRRGSIAILAFWVAMLGLLYMGFSYVEQRQEAAYVAHAGDQGELVIPRGRDGHFRVTGEVNGQAVMFLVDTGASSVAVSEAFAQKAGLSGGVAITLQTANGALPGRMLRNVPVRASHLGSVPAVVAVGLVGLDEDEALLGQSFLSRFDIQIVQNEMRLTPRI</sequence>
<keyword evidence="2" id="KW-0645">Protease</keyword>
<organism evidence="2 3">
    <name type="scientific">Hydrogenophaga palleronii</name>
    <dbReference type="NCBI Taxonomy" id="65655"/>
    <lineage>
        <taxon>Bacteria</taxon>
        <taxon>Pseudomonadati</taxon>
        <taxon>Pseudomonadota</taxon>
        <taxon>Betaproteobacteria</taxon>
        <taxon>Burkholderiales</taxon>
        <taxon>Comamonadaceae</taxon>
        <taxon>Hydrogenophaga</taxon>
    </lineage>
</organism>
<dbReference type="NCBIfam" id="TIGR02281">
    <property type="entry name" value="clan_AA_DTGA"/>
    <property type="match status" value="1"/>
</dbReference>